<dbReference type="Proteomes" id="UP001333102">
    <property type="component" value="Chromosome"/>
</dbReference>
<dbReference type="CDD" id="cd00165">
    <property type="entry name" value="S4"/>
    <property type="match status" value="1"/>
</dbReference>
<dbReference type="Pfam" id="PF13275">
    <property type="entry name" value="S4_2"/>
    <property type="match status" value="1"/>
</dbReference>
<dbReference type="PROSITE" id="PS50889">
    <property type="entry name" value="S4"/>
    <property type="match status" value="1"/>
</dbReference>
<evidence type="ECO:0000256" key="1">
    <source>
        <dbReference type="PROSITE-ProRule" id="PRU00182"/>
    </source>
</evidence>
<dbReference type="EMBL" id="CP141614">
    <property type="protein sequence ID" value="WRP14643.1"/>
    <property type="molecule type" value="Genomic_DNA"/>
</dbReference>
<dbReference type="RefSeq" id="WP_324669002.1">
    <property type="nucleotide sequence ID" value="NZ_CP141614.1"/>
</dbReference>
<organism evidence="2 3">
    <name type="scientific">Geochorda subterranea</name>
    <dbReference type="NCBI Taxonomy" id="3109564"/>
    <lineage>
        <taxon>Bacteria</taxon>
        <taxon>Bacillati</taxon>
        <taxon>Bacillota</taxon>
        <taxon>Limnochordia</taxon>
        <taxon>Limnochordales</taxon>
        <taxon>Geochordaceae</taxon>
        <taxon>Geochorda</taxon>
    </lineage>
</organism>
<name>A0ABZ1BQ15_9FIRM</name>
<proteinExistence type="predicted"/>
<evidence type="ECO:0000313" key="3">
    <source>
        <dbReference type="Proteomes" id="UP001333102"/>
    </source>
</evidence>
<keyword evidence="3" id="KW-1185">Reference proteome</keyword>
<keyword evidence="1" id="KW-0694">RNA-binding</keyword>
<reference evidence="3" key="1">
    <citation type="submission" date="2023-12" db="EMBL/GenBank/DDBJ databases">
        <title>Novel isolates from deep terrestrial aquifers shed light on the physiology and ecology of the class Limnochordia.</title>
        <authorList>
            <person name="Karnachuk O.V."/>
            <person name="Lukina A.P."/>
            <person name="Avakyan M.R."/>
            <person name="Kadnikov V."/>
            <person name="Begmatov S."/>
            <person name="Beletsky A.V."/>
            <person name="Mardanov A.V."/>
            <person name="Ravin N.V."/>
        </authorList>
    </citation>
    <scope>NUCLEOTIDE SEQUENCE [LARGE SCALE GENOMIC DNA]</scope>
    <source>
        <strain evidence="3">LN</strain>
    </source>
</reference>
<dbReference type="SUPFAM" id="SSF55174">
    <property type="entry name" value="Alpha-L RNA-binding motif"/>
    <property type="match status" value="1"/>
</dbReference>
<dbReference type="Gene3D" id="3.10.290.10">
    <property type="entry name" value="RNA-binding S4 domain"/>
    <property type="match status" value="1"/>
</dbReference>
<accession>A0ABZ1BQ15</accession>
<dbReference type="InterPro" id="IPR036986">
    <property type="entry name" value="S4_RNA-bd_sf"/>
</dbReference>
<evidence type="ECO:0000313" key="2">
    <source>
        <dbReference type="EMBL" id="WRP14643.1"/>
    </source>
</evidence>
<protein>
    <submittedName>
        <fullName evidence="2">RNA-binding S4 domain-containing protein</fullName>
    </submittedName>
</protein>
<sequence length="75" mass="8128">MAAVPVSIRVEPIELQQFLKLSGAARTGGEAKTLVARGLVKVNGLRELRRSRKLYPGDEVEVVGRGQFVVIARLG</sequence>
<gene>
    <name evidence="2" type="ORF">VLY81_00285</name>
</gene>